<dbReference type="EMBL" id="MDDG01000005">
    <property type="protein sequence ID" value="OQE41022.1"/>
    <property type="molecule type" value="Genomic_DNA"/>
</dbReference>
<dbReference type="AlphaFoldDB" id="A0A1V6URG8"/>
<keyword evidence="2" id="KW-1185">Reference proteome</keyword>
<name>A0A1V6URG8_9EURO</name>
<dbReference type="STRING" id="36646.A0A1V6URG8"/>
<comment type="caution">
    <text evidence="1">The sequence shown here is derived from an EMBL/GenBank/DDBJ whole genome shotgun (WGS) entry which is preliminary data.</text>
</comment>
<dbReference type="Proteomes" id="UP000191500">
    <property type="component" value="Unassembled WGS sequence"/>
</dbReference>
<evidence type="ECO:0000313" key="2">
    <source>
        <dbReference type="Proteomes" id="UP000191500"/>
    </source>
</evidence>
<organism evidence="1 2">
    <name type="scientific">Penicillium coprophilum</name>
    <dbReference type="NCBI Taxonomy" id="36646"/>
    <lineage>
        <taxon>Eukaryota</taxon>
        <taxon>Fungi</taxon>
        <taxon>Dikarya</taxon>
        <taxon>Ascomycota</taxon>
        <taxon>Pezizomycotina</taxon>
        <taxon>Eurotiomycetes</taxon>
        <taxon>Eurotiomycetidae</taxon>
        <taxon>Eurotiales</taxon>
        <taxon>Aspergillaceae</taxon>
        <taxon>Penicillium</taxon>
    </lineage>
</organism>
<sequence>MDWPADLRELTTISEFLFLQSWGAWRWALRIGLRAGAPSRPDVRSRQTRRVNDYLLKDQGQHEESVEERRAQLLRVIDELFVQGTGPPAYEAKLLSQDWGIDSGDMDYNNLHIWPAGKDWNSPLSMTEYYVKLLSNGL</sequence>
<proteinExistence type="predicted"/>
<evidence type="ECO:0000313" key="1">
    <source>
        <dbReference type="EMBL" id="OQE41022.1"/>
    </source>
</evidence>
<reference evidence="2" key="1">
    <citation type="journal article" date="2017" name="Nat. Microbiol.">
        <title>Global analysis of biosynthetic gene clusters reveals vast potential of secondary metabolite production in Penicillium species.</title>
        <authorList>
            <person name="Nielsen J.C."/>
            <person name="Grijseels S."/>
            <person name="Prigent S."/>
            <person name="Ji B."/>
            <person name="Dainat J."/>
            <person name="Nielsen K.F."/>
            <person name="Frisvad J.C."/>
            <person name="Workman M."/>
            <person name="Nielsen J."/>
        </authorList>
    </citation>
    <scope>NUCLEOTIDE SEQUENCE [LARGE SCALE GENOMIC DNA]</scope>
    <source>
        <strain evidence="2">IBT 31321</strain>
    </source>
</reference>
<accession>A0A1V6URG8</accession>
<protein>
    <submittedName>
        <fullName evidence="1">Uncharacterized protein</fullName>
    </submittedName>
</protein>
<gene>
    <name evidence="1" type="ORF">PENCOP_c005G00657</name>
</gene>